<sequence length="67" mass="7239">MNVKGQRVIVSPTSEGVRRSCPAANWIEQLTTVTLLGDCVGGTLDVVDVITNTGERESVYGFNIDKQ</sequence>
<evidence type="ECO:0000313" key="1">
    <source>
        <dbReference type="EMBL" id="KKK93454.1"/>
    </source>
</evidence>
<dbReference type="AlphaFoldDB" id="A0A0F9BSP9"/>
<comment type="caution">
    <text evidence="1">The sequence shown here is derived from an EMBL/GenBank/DDBJ whole genome shotgun (WGS) entry which is preliminary data.</text>
</comment>
<organism evidence="1">
    <name type="scientific">marine sediment metagenome</name>
    <dbReference type="NCBI Taxonomy" id="412755"/>
    <lineage>
        <taxon>unclassified sequences</taxon>
        <taxon>metagenomes</taxon>
        <taxon>ecological metagenomes</taxon>
    </lineage>
</organism>
<gene>
    <name evidence="1" type="ORF">LCGC14_2692720</name>
</gene>
<proteinExistence type="predicted"/>
<dbReference type="EMBL" id="LAZR01047768">
    <property type="protein sequence ID" value="KKK93454.1"/>
    <property type="molecule type" value="Genomic_DNA"/>
</dbReference>
<accession>A0A0F9BSP9</accession>
<name>A0A0F9BSP9_9ZZZZ</name>
<protein>
    <submittedName>
        <fullName evidence="1">Uncharacterized protein</fullName>
    </submittedName>
</protein>
<reference evidence="1" key="1">
    <citation type="journal article" date="2015" name="Nature">
        <title>Complex archaea that bridge the gap between prokaryotes and eukaryotes.</title>
        <authorList>
            <person name="Spang A."/>
            <person name="Saw J.H."/>
            <person name="Jorgensen S.L."/>
            <person name="Zaremba-Niedzwiedzka K."/>
            <person name="Martijn J."/>
            <person name="Lind A.E."/>
            <person name="van Eijk R."/>
            <person name="Schleper C."/>
            <person name="Guy L."/>
            <person name="Ettema T.J."/>
        </authorList>
    </citation>
    <scope>NUCLEOTIDE SEQUENCE</scope>
</reference>